<sequence length="66" mass="7236">MFGFLTRLVRTALAAAGLAFSVLCVLPSGERMNVSLECLLLHADPFVETTLGLFVFGLAYELMLER</sequence>
<keyword evidence="2" id="KW-1185">Reference proteome</keyword>
<dbReference type="Proteomes" id="UP001596201">
    <property type="component" value="Unassembled WGS sequence"/>
</dbReference>
<dbReference type="AlphaFoldDB" id="A0ABD5R666"/>
<gene>
    <name evidence="1" type="ORF">ACFPJ5_01025</name>
</gene>
<evidence type="ECO:0000313" key="2">
    <source>
        <dbReference type="Proteomes" id="UP001596201"/>
    </source>
</evidence>
<dbReference type="RefSeq" id="WP_227229204.1">
    <property type="nucleotide sequence ID" value="NZ_JAJCVJ010000001.1"/>
</dbReference>
<evidence type="ECO:0000313" key="1">
    <source>
        <dbReference type="EMBL" id="MFC5365503.1"/>
    </source>
</evidence>
<reference evidence="1 2" key="1">
    <citation type="journal article" date="2019" name="Int. J. Syst. Evol. Microbiol.">
        <title>The Global Catalogue of Microorganisms (GCM) 10K type strain sequencing project: providing services to taxonomists for standard genome sequencing and annotation.</title>
        <authorList>
            <consortium name="The Broad Institute Genomics Platform"/>
            <consortium name="The Broad Institute Genome Sequencing Center for Infectious Disease"/>
            <person name="Wu L."/>
            <person name="Ma J."/>
        </authorList>
    </citation>
    <scope>NUCLEOTIDE SEQUENCE [LARGE SCALE GENOMIC DNA]</scope>
    <source>
        <strain evidence="1 2">CGMCC 1.12237</strain>
    </source>
</reference>
<name>A0ABD5R666_9EURY</name>
<comment type="caution">
    <text evidence="1">The sequence shown here is derived from an EMBL/GenBank/DDBJ whole genome shotgun (WGS) entry which is preliminary data.</text>
</comment>
<organism evidence="1 2">
    <name type="scientific">Salinirubrum litoreum</name>
    <dbReference type="NCBI Taxonomy" id="1126234"/>
    <lineage>
        <taxon>Archaea</taxon>
        <taxon>Methanobacteriati</taxon>
        <taxon>Methanobacteriota</taxon>
        <taxon>Stenosarchaea group</taxon>
        <taxon>Halobacteria</taxon>
        <taxon>Halobacteriales</taxon>
        <taxon>Haloferacaceae</taxon>
        <taxon>Salinirubrum</taxon>
    </lineage>
</organism>
<protein>
    <submittedName>
        <fullName evidence="1">Uncharacterized protein</fullName>
    </submittedName>
</protein>
<accession>A0ABD5R666</accession>
<dbReference type="EMBL" id="JBHSKX010000001">
    <property type="protein sequence ID" value="MFC5365503.1"/>
    <property type="molecule type" value="Genomic_DNA"/>
</dbReference>
<proteinExistence type="predicted"/>